<dbReference type="EMBL" id="CP063408">
    <property type="protein sequence ID" value="QSZ33507.1"/>
    <property type="molecule type" value="Genomic_DNA"/>
</dbReference>
<dbReference type="AlphaFoldDB" id="A0A8A3PE72"/>
<accession>A0A8A3PE72</accession>
<gene>
    <name evidence="1" type="ORF">DSL72_005075</name>
</gene>
<sequence>MIIFRPTVPPRRILPSISVTYLNPSPLSPPFLNLVLYRNFEDRSLACNTALAARTLTPLPDPIIAIAPSTMAPVRLPEQRSVTEGTCILNDQSNTDTISAMQDPPIWSNVVAHARRDRIPEGPRSRLGRV</sequence>
<evidence type="ECO:0000313" key="1">
    <source>
        <dbReference type="EMBL" id="QSZ33507.1"/>
    </source>
</evidence>
<dbReference type="Proteomes" id="UP000672032">
    <property type="component" value="Chromosome 4"/>
</dbReference>
<organism evidence="1 2">
    <name type="scientific">Monilinia vaccinii-corymbosi</name>
    <dbReference type="NCBI Taxonomy" id="61207"/>
    <lineage>
        <taxon>Eukaryota</taxon>
        <taxon>Fungi</taxon>
        <taxon>Dikarya</taxon>
        <taxon>Ascomycota</taxon>
        <taxon>Pezizomycotina</taxon>
        <taxon>Leotiomycetes</taxon>
        <taxon>Helotiales</taxon>
        <taxon>Sclerotiniaceae</taxon>
        <taxon>Monilinia</taxon>
    </lineage>
</organism>
<keyword evidence="2" id="KW-1185">Reference proteome</keyword>
<reference evidence="1" key="1">
    <citation type="submission" date="2020-10" db="EMBL/GenBank/DDBJ databases">
        <title>Genome Sequence of Monilinia vaccinii-corymbosi Sheds Light on Mummy Berry Disease Infection of Blueberry and Mating Type.</title>
        <authorList>
            <person name="Yow A.G."/>
            <person name="Zhang Y."/>
            <person name="Bansal K."/>
            <person name="Eacker S.M."/>
            <person name="Sullivan S."/>
            <person name="Liachko I."/>
            <person name="Cubeta M.A."/>
            <person name="Rollins J.A."/>
            <person name="Ashrafi H."/>
        </authorList>
    </citation>
    <scope>NUCLEOTIDE SEQUENCE</scope>
    <source>
        <strain evidence="1">RL-1</strain>
    </source>
</reference>
<proteinExistence type="predicted"/>
<evidence type="ECO:0000313" key="2">
    <source>
        <dbReference type="Proteomes" id="UP000672032"/>
    </source>
</evidence>
<name>A0A8A3PE72_9HELO</name>
<protein>
    <submittedName>
        <fullName evidence="1">Uncharacterized protein</fullName>
    </submittedName>
</protein>